<accession>A0A514CX15</accession>
<sequence>MNLKEQRNSIVAKAQAIVDEAAASGEALTAEKSAELDSLVAQAGDLDAQIERAEKDAGLVNAVKALGAKAGVTDKETGGAPAAKSIGEHFVKSLGDNFRERVDAGVKAFSAPEFIPSKAASDTQMVPGSTQYALDQLVDVDLNVQREKRNRLVVADLMGKAPINGTIIRYYLEGEFEGDFTTVAEGALKPQVHVAEPTPIEDSVKKIAAWIGFTDEILEDMPRWVAEINNRLLYKLSVFEEAQLLRGNGTGTNLRGVLNRSGIQAEVSTGAKDDADAIFRAMTKIETATDYMADGLVIHPLDYQKFRLSKDANEQYYGGGYFMGQYGNGGVLEKPPLWGLRTVVSPVAEVGKPIVANWGQAMTLYRKGGVRVESTISDQDDFIKNRVKTRVEERIGLAVRQPKAVVQVTLDGAVEG</sequence>
<evidence type="ECO:0000313" key="4">
    <source>
        <dbReference type="EMBL" id="QDH85049.1"/>
    </source>
</evidence>
<dbReference type="InterPro" id="IPR054612">
    <property type="entry name" value="Phage_capsid-like_C"/>
</dbReference>
<dbReference type="Gene3D" id="3.30.2400.10">
    <property type="entry name" value="Major capsid protein gp5"/>
    <property type="match status" value="1"/>
</dbReference>
<dbReference type="SUPFAM" id="SSF56563">
    <property type="entry name" value="Major capsid protein gp5"/>
    <property type="match status" value="1"/>
</dbReference>
<evidence type="ECO:0000256" key="1">
    <source>
        <dbReference type="ARBA" id="ARBA00004328"/>
    </source>
</evidence>
<dbReference type="Pfam" id="PF05065">
    <property type="entry name" value="Phage_capsid"/>
    <property type="match status" value="1"/>
</dbReference>
<dbReference type="Gene3D" id="3.30.2320.10">
    <property type="entry name" value="hypothetical protein PF0899 domain"/>
    <property type="match status" value="1"/>
</dbReference>
<comment type="subcellular location">
    <subcellularLocation>
        <location evidence="1">Virion</location>
    </subcellularLocation>
</comment>
<evidence type="ECO:0000256" key="2">
    <source>
        <dbReference type="ARBA" id="ARBA00022844"/>
    </source>
</evidence>
<evidence type="ECO:0000313" key="5">
    <source>
        <dbReference type="Proteomes" id="UP000318136"/>
    </source>
</evidence>
<organism evidence="4 5">
    <name type="scientific">Gordonia phage Dardanus</name>
    <dbReference type="NCBI Taxonomy" id="2588489"/>
    <lineage>
        <taxon>Viruses</taxon>
        <taxon>Duplodnaviria</taxon>
        <taxon>Heunggongvirae</taxon>
        <taxon>Uroviricota</taxon>
        <taxon>Caudoviricetes</taxon>
        <taxon>Ruthgordonvirinae</taxon>
        <taxon>Dardanusvirus</taxon>
        <taxon>Dardanusvirus dardanus</taxon>
    </lineage>
</organism>
<protein>
    <submittedName>
        <fullName evidence="4">Major capsid protein</fullName>
    </submittedName>
</protein>
<name>A0A514CX15_9CAUD</name>
<dbReference type="InterPro" id="IPR024455">
    <property type="entry name" value="Phage_capsid"/>
</dbReference>
<keyword evidence="5" id="KW-1185">Reference proteome</keyword>
<dbReference type="EMBL" id="MN010758">
    <property type="protein sequence ID" value="QDH85049.1"/>
    <property type="molecule type" value="Genomic_DNA"/>
</dbReference>
<dbReference type="KEGG" id="vg:63911618"/>
<evidence type="ECO:0000259" key="3">
    <source>
        <dbReference type="Pfam" id="PF05065"/>
    </source>
</evidence>
<dbReference type="NCBIfam" id="TIGR01554">
    <property type="entry name" value="major_cap_HK97"/>
    <property type="match status" value="1"/>
</dbReference>
<dbReference type="GO" id="GO:0044423">
    <property type="term" value="C:virion component"/>
    <property type="evidence" value="ECO:0007669"/>
    <property type="project" value="UniProtKB-KW"/>
</dbReference>
<keyword evidence="2" id="KW-0946">Virion</keyword>
<gene>
    <name evidence="4" type="primary">12</name>
    <name evidence="4" type="ORF">SEA_DARDANUS_12</name>
</gene>
<proteinExistence type="predicted"/>
<dbReference type="Proteomes" id="UP000318136">
    <property type="component" value="Segment"/>
</dbReference>
<feature type="domain" description="Phage capsid-like C-terminal" evidence="3">
    <location>
        <begin position="198"/>
        <end position="408"/>
    </location>
</feature>
<reference evidence="4 5" key="1">
    <citation type="submission" date="2019-05" db="EMBL/GenBank/DDBJ databases">
        <authorList>
            <person name="Bordelon H.A."/>
            <person name="Brister E.M."/>
            <person name="Bryans A.M."/>
            <person name="Calk A.E."/>
            <person name="Capers C."/>
            <person name="Corrent J.M."/>
            <person name="Delphin C.N."/>
            <person name="Erbelding G.W."/>
            <person name="Gottschalck B.A."/>
            <person name="Hale B.T."/>
            <person name="Jones N.T."/>
            <person name="Mire A.R."/>
            <person name="Perkins A.R."/>
            <person name="Quackenbush R.D."/>
            <person name="Rogers C.S."/>
            <person name="Stewart N.C."/>
            <person name="Threeton H.N."/>
            <person name="Wiggins Z.F."/>
            <person name="Hancock A.M."/>
            <person name="Gissendanner C.R."/>
            <person name="Findley A.M."/>
            <person name="Wills S.J."/>
            <person name="Clifford K.A."/>
            <person name="Elmore F.L."/>
            <person name="Knight M.S."/>
            <person name="Le K."/>
            <person name="Lobaina D."/>
            <person name="Nougues D."/>
            <person name="Salama A."/>
            <person name="Stoeber S.D."/>
            <person name="Sweeney K.J."/>
            <person name="Truong T.G."/>
            <person name="Alvaro L.E."/>
            <person name="Isern S."/>
            <person name="Michael S.F."/>
            <person name="Monti D.L."/>
            <person name="Garlena R.A."/>
            <person name="Russell D.A."/>
            <person name="Pope W.H."/>
            <person name="Jacobs-Sera D."/>
            <person name="Hatfull G.F."/>
        </authorList>
    </citation>
    <scope>NUCLEOTIDE SEQUENCE [LARGE SCALE GENOMIC DNA]</scope>
</reference>
<dbReference type="GeneID" id="63911618"/>
<dbReference type="RefSeq" id="YP_010050880.1">
    <property type="nucleotide sequence ID" value="NC_054435.1"/>
</dbReference>